<keyword evidence="1 4" id="KW-0378">Hydrolase</keyword>
<comment type="catalytic activity">
    <reaction evidence="4">
        <text>a 1-O-alkyl-2-acetyl-sn-glycero-3-phosphocholine + H2O = a 1-O-alkyl-sn-glycero-3-phosphocholine + acetate + H(+)</text>
        <dbReference type="Rhea" id="RHEA:17777"/>
        <dbReference type="ChEBI" id="CHEBI:15377"/>
        <dbReference type="ChEBI" id="CHEBI:15378"/>
        <dbReference type="ChEBI" id="CHEBI:30089"/>
        <dbReference type="ChEBI" id="CHEBI:30909"/>
        <dbReference type="ChEBI" id="CHEBI:36707"/>
        <dbReference type="EC" id="3.1.1.47"/>
    </reaction>
</comment>
<proteinExistence type="inferred from homology"/>
<feature type="active site" description="Charge relay system" evidence="5">
    <location>
        <position position="399"/>
    </location>
</feature>
<evidence type="ECO:0000256" key="1">
    <source>
        <dbReference type="ARBA" id="ARBA00022801"/>
    </source>
</evidence>
<dbReference type="PANTHER" id="PTHR10272">
    <property type="entry name" value="PLATELET-ACTIVATING FACTOR ACETYLHYDROLASE"/>
    <property type="match status" value="1"/>
</dbReference>
<dbReference type="PANTHER" id="PTHR10272:SF11">
    <property type="entry name" value="PHOSPHOLIPASE-RELATED"/>
    <property type="match status" value="1"/>
</dbReference>
<organism evidence="7 8">
    <name type="scientific">Zymoseptoria tritici ST99CH_1E4</name>
    <dbReference type="NCBI Taxonomy" id="1276532"/>
    <lineage>
        <taxon>Eukaryota</taxon>
        <taxon>Fungi</taxon>
        <taxon>Dikarya</taxon>
        <taxon>Ascomycota</taxon>
        <taxon>Pezizomycotina</taxon>
        <taxon>Dothideomycetes</taxon>
        <taxon>Dothideomycetidae</taxon>
        <taxon>Mycosphaerellales</taxon>
        <taxon>Mycosphaerellaceae</taxon>
        <taxon>Zymoseptoria</taxon>
    </lineage>
</organism>
<sequence length="496" mass="55617">MARLSSILHPRWSARYVCCSIFALYFLYCTVFSMPLLSSKLPKPSGQFDVGTIDIEAPCERRRIDDFVFKATGRPAFEIETVLFALYYPAVKDAPSRGPQHSWVPKPISLTGEGYARFAKMSNWLTDNVFTFGLWMLAGSTIIPIEVDSPLHGTVKNYRDYETEHPLDDYGLPEFPVIVMSHGMASSRMQYSQYCSELASRGFIVAAVEHRDGSGPGTTIMTPDGKSRDVFHYEAGELEPTPDTPKYKELQLAFRQAEVEETARVLHMLNEGRGAEVFRNNPRKEGIDLAEWRGRLNTKRMVIAGHSYGATLALQALKGAPSERLPFVGGVILDPGKQSGPLNDDIDVPVVVVHSQSWSAKHSIFQGRPHFEVVKDLVRKIIDEKKKYAWFVTAKETSHPSVTDAPLIEPLLLAWTTGSTIDARQGVLQYVKITEQFLHFLETGDRKSILKEEISHPEYDESSRPFRGKIAKYWQIHMSPSPACPAPGYCGLDDSD</sequence>
<dbReference type="Proteomes" id="UP000245764">
    <property type="component" value="Chromosome 4"/>
</dbReference>
<keyword evidence="6" id="KW-0472">Membrane</keyword>
<dbReference type="InterPro" id="IPR016715">
    <property type="entry name" value="PAF_acetylhydro_eukaryote"/>
</dbReference>
<keyword evidence="2 4" id="KW-0442">Lipid degradation</keyword>
<keyword evidence="6" id="KW-0812">Transmembrane</keyword>
<gene>
    <name evidence="7" type="ORF">ZT1E4_G5360</name>
</gene>
<evidence type="ECO:0000256" key="3">
    <source>
        <dbReference type="ARBA" id="ARBA00023098"/>
    </source>
</evidence>
<accession>A0A2H1GC62</accession>
<dbReference type="Gene3D" id="3.40.50.1820">
    <property type="entry name" value="alpha/beta hydrolase"/>
    <property type="match status" value="1"/>
</dbReference>
<name>A0A2H1GC62_ZYMTR</name>
<evidence type="ECO:0000256" key="5">
    <source>
        <dbReference type="PIRSR" id="PIRSR018169-1"/>
    </source>
</evidence>
<keyword evidence="6" id="KW-1133">Transmembrane helix</keyword>
<dbReference type="GO" id="GO:0016042">
    <property type="term" value="P:lipid catabolic process"/>
    <property type="evidence" value="ECO:0007669"/>
    <property type="project" value="UniProtKB-KW"/>
</dbReference>
<comment type="similarity">
    <text evidence="4">Belongs to the serine esterase family.</text>
</comment>
<dbReference type="EMBL" id="LT854256">
    <property type="protein sequence ID" value="SMR51142.1"/>
    <property type="molecule type" value="Genomic_DNA"/>
</dbReference>
<dbReference type="PIRSF" id="PIRSF018169">
    <property type="entry name" value="PAF_acetylhydrolase"/>
    <property type="match status" value="1"/>
</dbReference>
<dbReference type="Pfam" id="PF03403">
    <property type="entry name" value="PAF-AH_p_II"/>
    <property type="match status" value="1"/>
</dbReference>
<dbReference type="GO" id="GO:0003847">
    <property type="term" value="F:1-alkyl-2-acetylglycerophosphocholine esterase activity"/>
    <property type="evidence" value="ECO:0007669"/>
    <property type="project" value="UniProtKB-UniRule"/>
</dbReference>
<feature type="transmembrane region" description="Helical" evidence="6">
    <location>
        <begin position="12"/>
        <end position="37"/>
    </location>
</feature>
<reference evidence="8" key="1">
    <citation type="submission" date="2017-05" db="EMBL/GenBank/DDBJ databases">
        <authorList>
            <person name="Song R."/>
            <person name="Chenine A.L."/>
            <person name="Ruprecht R.M."/>
        </authorList>
    </citation>
    <scope>NUCLEOTIDE SEQUENCE [LARGE SCALE GENOMIC DNA]</scope>
</reference>
<evidence type="ECO:0000313" key="8">
    <source>
        <dbReference type="Proteomes" id="UP000245764"/>
    </source>
</evidence>
<dbReference type="AlphaFoldDB" id="A0A2H1GC62"/>
<dbReference type="EC" id="3.1.1.47" evidence="4"/>
<evidence type="ECO:0000256" key="4">
    <source>
        <dbReference type="PIRNR" id="PIRNR018169"/>
    </source>
</evidence>
<dbReference type="SUPFAM" id="SSF53474">
    <property type="entry name" value="alpha/beta-Hydrolases"/>
    <property type="match status" value="1"/>
</dbReference>
<evidence type="ECO:0000256" key="2">
    <source>
        <dbReference type="ARBA" id="ARBA00022963"/>
    </source>
</evidence>
<dbReference type="InterPro" id="IPR029058">
    <property type="entry name" value="AB_hydrolase_fold"/>
</dbReference>
<evidence type="ECO:0000256" key="6">
    <source>
        <dbReference type="SAM" id="Phobius"/>
    </source>
</evidence>
<keyword evidence="3 4" id="KW-0443">Lipid metabolism</keyword>
<protein>
    <recommendedName>
        <fullName evidence="4">Putative phospholipase</fullName>
        <ecNumber evidence="4">3.1.1.47</ecNumber>
    </recommendedName>
</protein>
<feature type="active site" description="Charge relay system" evidence="5">
    <location>
        <position position="334"/>
    </location>
</feature>
<evidence type="ECO:0000313" key="7">
    <source>
        <dbReference type="EMBL" id="SMR51142.1"/>
    </source>
</evidence>
<feature type="active site" description="Nucleophile" evidence="5">
    <location>
        <position position="307"/>
    </location>
</feature>